<dbReference type="SUPFAM" id="SSF53474">
    <property type="entry name" value="alpha/beta-Hydrolases"/>
    <property type="match status" value="1"/>
</dbReference>
<comment type="caution">
    <text evidence="8">The sequence shown here is derived from an EMBL/GenBank/DDBJ whole genome shotgun (WGS) entry which is preliminary data.</text>
</comment>
<dbReference type="SUPFAM" id="SSF50993">
    <property type="entry name" value="Peptidase/esterase 'gauge' domain"/>
    <property type="match status" value="1"/>
</dbReference>
<dbReference type="InterPro" id="IPR001375">
    <property type="entry name" value="Peptidase_S9_cat"/>
</dbReference>
<dbReference type="RefSeq" id="WP_110888813.1">
    <property type="nucleotide sequence ID" value="NZ_QJSX01000026.1"/>
</dbReference>
<keyword evidence="9" id="KW-1185">Reference proteome</keyword>
<proteinExistence type="inferred from homology"/>
<evidence type="ECO:0000259" key="6">
    <source>
        <dbReference type="Pfam" id="PF00326"/>
    </source>
</evidence>
<dbReference type="Pfam" id="PF00326">
    <property type="entry name" value="Peptidase_S9"/>
    <property type="match status" value="1"/>
</dbReference>
<gene>
    <name evidence="8" type="ORF">DES52_12635</name>
</gene>
<evidence type="ECO:0000256" key="4">
    <source>
        <dbReference type="ARBA" id="ARBA00022825"/>
    </source>
</evidence>
<dbReference type="InterPro" id="IPR029058">
    <property type="entry name" value="AB_hydrolase_fold"/>
</dbReference>
<evidence type="ECO:0000256" key="2">
    <source>
        <dbReference type="ARBA" id="ARBA00022670"/>
    </source>
</evidence>
<dbReference type="Pfam" id="PF02897">
    <property type="entry name" value="Peptidase_S9_N"/>
    <property type="match status" value="1"/>
</dbReference>
<feature type="domain" description="Peptidase S9A N-terminal" evidence="7">
    <location>
        <begin position="8"/>
        <end position="405"/>
    </location>
</feature>
<keyword evidence="3" id="KW-0378">Hydrolase</keyword>
<feature type="domain" description="Peptidase S9 prolyl oligopeptidase catalytic" evidence="6">
    <location>
        <begin position="463"/>
        <end position="678"/>
    </location>
</feature>
<dbReference type="Proteomes" id="UP000248326">
    <property type="component" value="Unassembled WGS sequence"/>
</dbReference>
<dbReference type="EMBL" id="QJSX01000026">
    <property type="protein sequence ID" value="PYE48969.1"/>
    <property type="molecule type" value="Genomic_DNA"/>
</dbReference>
<evidence type="ECO:0000259" key="7">
    <source>
        <dbReference type="Pfam" id="PF02897"/>
    </source>
</evidence>
<dbReference type="Gene3D" id="2.130.10.120">
    <property type="entry name" value="Prolyl oligopeptidase, N-terminal domain"/>
    <property type="match status" value="1"/>
</dbReference>
<feature type="region of interest" description="Disordered" evidence="5">
    <location>
        <begin position="1"/>
        <end position="27"/>
    </location>
</feature>
<sequence length="683" mass="77068">MTKTNPQPPVAASRPVVHERHGDRRTDEYSWLRERDHPDVMAHLHAENAFLAKVMEPLRGLQGELYQEMLSHVQETDDSPPVPWGDFEYYTRTVEGLDYPIHCRRHREGGAEEVLLDGNELKRREGLENVWIGRTLPSRDHALLAYQLDTAGAERYELRVRDLMTGAETRTGVQDVSDAGLAWSADGSYLYYIRNDEAWRPFEVYRHRLGEDPASDERLYREDDETYTLRLNTSDSGDELLLTSDSTMTTEVRRLRATDTSGAFEVIAPRRRGVEYSVEDGGHEWLILTNEDGAREFKLIGLAKEGGEVREILPHDEARFLEGVTVFENFLLVSGRSGGTTRLWVLRRDEDTAREVTFPEEVYTVRVGENHEFAATTARLVYTSLVTPSTHLDLNLETLELREVKRTPVPNYDPELYTSSRMWITARDGARVPVSLVHRKDIARPAKTLLYGYGSYGLSINPSFMATRLPLLDRGFVFAIAHIRGGGEMGRAWYEGGKLHAKSNTFTDFVDVAEHLVGQGVTTPSHLAVMGRSAGGLLMGAVTNMRPDLFKVVLAGVPFVDVVTTMLDASIPLTTLEWDEWGNPADPTFYEVMKAYSPYDNVEAKAYPHLWISTGLNDPRVAYWEPAKWAARLRERKTDGNVLVLKTLMGGGHFSSSGRYDALKETAEEYAFMIAALEGRFDA</sequence>
<dbReference type="PANTHER" id="PTHR11757:SF19">
    <property type="entry name" value="PROLYL ENDOPEPTIDASE-LIKE"/>
    <property type="match status" value="1"/>
</dbReference>
<comment type="similarity">
    <text evidence="1">Belongs to the peptidase S9A family.</text>
</comment>
<dbReference type="OrthoDB" id="9801421at2"/>
<dbReference type="GO" id="GO:0006508">
    <property type="term" value="P:proteolysis"/>
    <property type="evidence" value="ECO:0007669"/>
    <property type="project" value="UniProtKB-KW"/>
</dbReference>
<keyword evidence="2" id="KW-0645">Protease</keyword>
<keyword evidence="4" id="KW-0720">Serine protease</keyword>
<dbReference type="GO" id="GO:0004252">
    <property type="term" value="F:serine-type endopeptidase activity"/>
    <property type="evidence" value="ECO:0007669"/>
    <property type="project" value="InterPro"/>
</dbReference>
<evidence type="ECO:0000313" key="9">
    <source>
        <dbReference type="Proteomes" id="UP000248326"/>
    </source>
</evidence>
<evidence type="ECO:0000313" key="8">
    <source>
        <dbReference type="EMBL" id="PYE48969.1"/>
    </source>
</evidence>
<dbReference type="InterPro" id="IPR051543">
    <property type="entry name" value="Serine_Peptidase_S9A"/>
</dbReference>
<dbReference type="InterPro" id="IPR023302">
    <property type="entry name" value="Pept_S9A_N"/>
</dbReference>
<accession>A0A318S5M6</accession>
<name>A0A318S5M6_9DEIO</name>
<reference evidence="8 9" key="1">
    <citation type="submission" date="2018-06" db="EMBL/GenBank/DDBJ databases">
        <title>Genomic Encyclopedia of Type Strains, Phase IV (KMG-IV): sequencing the most valuable type-strain genomes for metagenomic binning, comparative biology and taxonomic classification.</title>
        <authorList>
            <person name="Goeker M."/>
        </authorList>
    </citation>
    <scope>NUCLEOTIDE SEQUENCE [LARGE SCALE GENOMIC DNA]</scope>
    <source>
        <strain evidence="8 9">DSM 18048</strain>
    </source>
</reference>
<evidence type="ECO:0000256" key="5">
    <source>
        <dbReference type="SAM" id="MobiDB-lite"/>
    </source>
</evidence>
<evidence type="ECO:0000256" key="1">
    <source>
        <dbReference type="ARBA" id="ARBA00005228"/>
    </source>
</evidence>
<dbReference type="PRINTS" id="PR00862">
    <property type="entry name" value="PROLIGOPTASE"/>
</dbReference>
<dbReference type="AlphaFoldDB" id="A0A318S5M6"/>
<feature type="compositionally biased region" description="Basic and acidic residues" evidence="5">
    <location>
        <begin position="16"/>
        <end position="27"/>
    </location>
</feature>
<dbReference type="InterPro" id="IPR002470">
    <property type="entry name" value="Peptidase_S9A"/>
</dbReference>
<organism evidence="8 9">
    <name type="scientific">Deinococcus yavapaiensis KR-236</name>
    <dbReference type="NCBI Taxonomy" id="694435"/>
    <lineage>
        <taxon>Bacteria</taxon>
        <taxon>Thermotogati</taxon>
        <taxon>Deinococcota</taxon>
        <taxon>Deinococci</taxon>
        <taxon>Deinococcales</taxon>
        <taxon>Deinococcaceae</taxon>
        <taxon>Deinococcus</taxon>
    </lineage>
</organism>
<dbReference type="Gene3D" id="3.40.50.1820">
    <property type="entry name" value="alpha/beta hydrolase"/>
    <property type="match status" value="1"/>
</dbReference>
<dbReference type="PANTHER" id="PTHR11757">
    <property type="entry name" value="PROTEASE FAMILY S9A OLIGOPEPTIDASE"/>
    <property type="match status" value="1"/>
</dbReference>
<protein>
    <submittedName>
        <fullName evidence="8">Oligopeptidase B</fullName>
    </submittedName>
</protein>
<evidence type="ECO:0000256" key="3">
    <source>
        <dbReference type="ARBA" id="ARBA00022801"/>
    </source>
</evidence>